<accession>A0ABV3ZC47</accession>
<evidence type="ECO:0000313" key="1">
    <source>
        <dbReference type="EMBL" id="MEX6687428.1"/>
    </source>
</evidence>
<comment type="caution">
    <text evidence="1">The sequence shown here is derived from an EMBL/GenBank/DDBJ whole genome shotgun (WGS) entry which is preliminary data.</text>
</comment>
<evidence type="ECO:0000313" key="2">
    <source>
        <dbReference type="Proteomes" id="UP001560573"/>
    </source>
</evidence>
<dbReference type="EMBL" id="JAULBC010000002">
    <property type="protein sequence ID" value="MEX6687428.1"/>
    <property type="molecule type" value="Genomic_DNA"/>
</dbReference>
<keyword evidence="2" id="KW-1185">Reference proteome</keyword>
<organism evidence="1 2">
    <name type="scientific">Danxiaibacter flavus</name>
    <dbReference type="NCBI Taxonomy" id="3049108"/>
    <lineage>
        <taxon>Bacteria</taxon>
        <taxon>Pseudomonadati</taxon>
        <taxon>Bacteroidota</taxon>
        <taxon>Chitinophagia</taxon>
        <taxon>Chitinophagales</taxon>
        <taxon>Chitinophagaceae</taxon>
        <taxon>Danxiaibacter</taxon>
    </lineage>
</organism>
<dbReference type="InterPro" id="IPR014985">
    <property type="entry name" value="WbqC"/>
</dbReference>
<reference evidence="1 2" key="1">
    <citation type="submission" date="2023-07" db="EMBL/GenBank/DDBJ databases">
        <authorList>
            <person name="Lian W.-H."/>
        </authorList>
    </citation>
    <scope>NUCLEOTIDE SEQUENCE [LARGE SCALE GENOMIC DNA]</scope>
    <source>
        <strain evidence="1 2">SYSU DXS3180</strain>
    </source>
</reference>
<name>A0ABV3ZC47_9BACT</name>
<dbReference type="RefSeq" id="WP_369328833.1">
    <property type="nucleotide sequence ID" value="NZ_JAULBC010000002.1"/>
</dbReference>
<dbReference type="Pfam" id="PF08889">
    <property type="entry name" value="WbqC"/>
    <property type="match status" value="1"/>
</dbReference>
<protein>
    <submittedName>
        <fullName evidence="1">WbqC family protein</fullName>
    </submittedName>
</protein>
<sequence length="208" mass="24525">MTGNNQLLIDLQYFPCINYFKVLSDSTYCKINLSEPYKKMSFRNRCVIVGSNGLINLSVPVEKGRNQRIPYAEVKIAYQENWQVQHWRTIVSCYNRSPYFEYYANKLEPLFLSRWEHLVELNQRALKIVTGILKVNMPEFIDNVHVENLVDYRDKWLPKDYDQDGESVKYVQLFEDRIGFKTNLSILDLLFMEGPNAAALLKRRISPK</sequence>
<dbReference type="Proteomes" id="UP001560573">
    <property type="component" value="Unassembled WGS sequence"/>
</dbReference>
<proteinExistence type="predicted"/>
<gene>
    <name evidence="1" type="ORF">QTN47_08005</name>
</gene>